<feature type="active site" evidence="6">
    <location>
        <position position="100"/>
    </location>
</feature>
<name>A0A7K1UM07_9MICC</name>
<keyword evidence="10" id="KW-1185">Reference proteome</keyword>
<evidence type="ECO:0000313" key="9">
    <source>
        <dbReference type="EMBL" id="MVT27474.1"/>
    </source>
</evidence>
<dbReference type="Gene3D" id="2.10.109.10">
    <property type="entry name" value="Umud Fragment, subunit A"/>
    <property type="match status" value="1"/>
</dbReference>
<dbReference type="GO" id="GO:0009003">
    <property type="term" value="F:signal peptidase activity"/>
    <property type="evidence" value="ECO:0007669"/>
    <property type="project" value="UniProtKB-EC"/>
</dbReference>
<keyword evidence="5 7" id="KW-0378">Hydrolase</keyword>
<evidence type="ECO:0000256" key="4">
    <source>
        <dbReference type="ARBA" id="ARBA00013208"/>
    </source>
</evidence>
<evidence type="ECO:0000256" key="6">
    <source>
        <dbReference type="PIRSR" id="PIRSR600223-1"/>
    </source>
</evidence>
<comment type="catalytic activity">
    <reaction evidence="1 7">
        <text>Cleavage of hydrophobic, N-terminal signal or leader sequences from secreted and periplasmic proteins.</text>
        <dbReference type="EC" id="3.4.21.89"/>
    </reaction>
</comment>
<organism evidence="9 10">
    <name type="scientific">Nesterenkonia alkaliphila</name>
    <dbReference type="NCBI Taxonomy" id="1463631"/>
    <lineage>
        <taxon>Bacteria</taxon>
        <taxon>Bacillati</taxon>
        <taxon>Actinomycetota</taxon>
        <taxon>Actinomycetes</taxon>
        <taxon>Micrococcales</taxon>
        <taxon>Micrococcaceae</taxon>
        <taxon>Nesterenkonia</taxon>
    </lineage>
</organism>
<dbReference type="InterPro" id="IPR000223">
    <property type="entry name" value="Pept_S26A_signal_pept_1"/>
</dbReference>
<dbReference type="Proteomes" id="UP000460157">
    <property type="component" value="Unassembled WGS sequence"/>
</dbReference>
<dbReference type="GO" id="GO:0005886">
    <property type="term" value="C:plasma membrane"/>
    <property type="evidence" value="ECO:0007669"/>
    <property type="project" value="UniProtKB-SubCell"/>
</dbReference>
<dbReference type="InterPro" id="IPR036286">
    <property type="entry name" value="LexA/Signal_pep-like_sf"/>
</dbReference>
<dbReference type="PANTHER" id="PTHR43390:SF1">
    <property type="entry name" value="CHLOROPLAST PROCESSING PEPTIDASE"/>
    <property type="match status" value="1"/>
</dbReference>
<feature type="domain" description="Peptidase S26" evidence="8">
    <location>
        <begin position="3"/>
        <end position="194"/>
    </location>
</feature>
<evidence type="ECO:0000256" key="1">
    <source>
        <dbReference type="ARBA" id="ARBA00000677"/>
    </source>
</evidence>
<feature type="active site" evidence="6">
    <location>
        <position position="32"/>
    </location>
</feature>
<dbReference type="EMBL" id="WRPM01000099">
    <property type="protein sequence ID" value="MVT27474.1"/>
    <property type="molecule type" value="Genomic_DNA"/>
</dbReference>
<dbReference type="SUPFAM" id="SSF51306">
    <property type="entry name" value="LexA/Signal peptidase"/>
    <property type="match status" value="1"/>
</dbReference>
<dbReference type="CDD" id="cd06530">
    <property type="entry name" value="S26_SPase_I"/>
    <property type="match status" value="1"/>
</dbReference>
<proteinExistence type="inferred from homology"/>
<protein>
    <recommendedName>
        <fullName evidence="4 7">Signal peptidase I</fullName>
        <ecNumber evidence="4 7">3.4.21.89</ecNumber>
    </recommendedName>
</protein>
<accession>A0A7K1UM07</accession>
<evidence type="ECO:0000256" key="7">
    <source>
        <dbReference type="RuleBase" id="RU362042"/>
    </source>
</evidence>
<dbReference type="GO" id="GO:0006465">
    <property type="term" value="P:signal peptide processing"/>
    <property type="evidence" value="ECO:0007669"/>
    <property type="project" value="InterPro"/>
</dbReference>
<evidence type="ECO:0000256" key="2">
    <source>
        <dbReference type="ARBA" id="ARBA00004401"/>
    </source>
</evidence>
<gene>
    <name evidence="9" type="primary">lepB</name>
    <name evidence="9" type="ORF">GNZ21_14130</name>
</gene>
<dbReference type="PANTHER" id="PTHR43390">
    <property type="entry name" value="SIGNAL PEPTIDASE I"/>
    <property type="match status" value="1"/>
</dbReference>
<dbReference type="PROSITE" id="PS00761">
    <property type="entry name" value="SPASE_I_3"/>
    <property type="match status" value="1"/>
</dbReference>
<comment type="similarity">
    <text evidence="3 7">Belongs to the peptidase S26 family.</text>
</comment>
<evidence type="ECO:0000256" key="5">
    <source>
        <dbReference type="ARBA" id="ARBA00022801"/>
    </source>
</evidence>
<dbReference type="GO" id="GO:0004252">
    <property type="term" value="F:serine-type endopeptidase activity"/>
    <property type="evidence" value="ECO:0007669"/>
    <property type="project" value="InterPro"/>
</dbReference>
<dbReference type="AlphaFoldDB" id="A0A7K1UM07"/>
<reference evidence="9 10" key="1">
    <citation type="submission" date="2019-12" db="EMBL/GenBank/DDBJ databases">
        <title>Nesterenkonia muleiensis sp. nov., a novel actinobacterium isolated from sap of Populus euphratica.</title>
        <authorList>
            <person name="Wang R."/>
        </authorList>
    </citation>
    <scope>NUCLEOTIDE SEQUENCE [LARGE SCALE GENOMIC DNA]</scope>
    <source>
        <strain evidence="9 10">F10</strain>
    </source>
</reference>
<dbReference type="PRINTS" id="PR00727">
    <property type="entry name" value="LEADERPTASE"/>
</dbReference>
<dbReference type="Pfam" id="PF10502">
    <property type="entry name" value="Peptidase_S26"/>
    <property type="match status" value="1"/>
</dbReference>
<evidence type="ECO:0000313" key="10">
    <source>
        <dbReference type="Proteomes" id="UP000460157"/>
    </source>
</evidence>
<evidence type="ECO:0000256" key="3">
    <source>
        <dbReference type="ARBA" id="ARBA00009370"/>
    </source>
</evidence>
<evidence type="ECO:0000259" key="8">
    <source>
        <dbReference type="Pfam" id="PF10502"/>
    </source>
</evidence>
<comment type="subcellular location">
    <subcellularLocation>
        <location evidence="2">Cell membrane</location>
        <topology evidence="2">Single-pass type II membrane protein</topology>
    </subcellularLocation>
    <subcellularLocation>
        <location evidence="7">Membrane</location>
        <topology evidence="7">Single-pass type II membrane protein</topology>
    </subcellularLocation>
</comment>
<dbReference type="InterPro" id="IPR019758">
    <property type="entry name" value="Pept_S26A_signal_pept_1_CS"/>
</dbReference>
<dbReference type="NCBIfam" id="TIGR02227">
    <property type="entry name" value="sigpep_I_bact"/>
    <property type="match status" value="1"/>
</dbReference>
<comment type="caution">
    <text evidence="9">The sequence shown here is derived from an EMBL/GenBank/DDBJ whole genome shotgun (WGS) entry which is preliminary data.</text>
</comment>
<sequence length="207" mass="22302">MLSVGVVVVLAVLLATLVRVFAADIYTVNQVSMEPTLNDGERMLVVKDYPGAHGVQTGDVVVFDGEGSFDPYQGGPSLSRSLERIGHWVGIGSPPGVYVKRVIGSEGDLVVCCDETGHLTVNGEQLIEPYLDYQISPATPASEMSFEARVPAGRMWVMGDNREASVDSRDLLGAPGGGMISQDRIIGRATQVIWPWGERRKLEGDTQ</sequence>
<dbReference type="InterPro" id="IPR019533">
    <property type="entry name" value="Peptidase_S26"/>
</dbReference>
<keyword evidence="7" id="KW-0645">Protease</keyword>
<dbReference type="EC" id="3.4.21.89" evidence="4 7"/>